<organism evidence="2 3">
    <name type="scientific">Caerostris extrusa</name>
    <name type="common">Bark spider</name>
    <name type="synonym">Caerostris bankana</name>
    <dbReference type="NCBI Taxonomy" id="172846"/>
    <lineage>
        <taxon>Eukaryota</taxon>
        <taxon>Metazoa</taxon>
        <taxon>Ecdysozoa</taxon>
        <taxon>Arthropoda</taxon>
        <taxon>Chelicerata</taxon>
        <taxon>Arachnida</taxon>
        <taxon>Araneae</taxon>
        <taxon>Araneomorphae</taxon>
        <taxon>Entelegynae</taxon>
        <taxon>Araneoidea</taxon>
        <taxon>Araneidae</taxon>
        <taxon>Caerostris</taxon>
    </lineage>
</organism>
<feature type="signal peptide" evidence="1">
    <location>
        <begin position="1"/>
        <end position="23"/>
    </location>
</feature>
<dbReference type="EMBL" id="BPLR01008303">
    <property type="protein sequence ID" value="GIY23722.1"/>
    <property type="molecule type" value="Genomic_DNA"/>
</dbReference>
<feature type="chain" id="PRO_5043315850" evidence="1">
    <location>
        <begin position="24"/>
        <end position="162"/>
    </location>
</feature>
<evidence type="ECO:0000313" key="3">
    <source>
        <dbReference type="Proteomes" id="UP001054945"/>
    </source>
</evidence>
<protein>
    <submittedName>
        <fullName evidence="2">Uncharacterized protein</fullName>
    </submittedName>
</protein>
<reference evidence="2 3" key="1">
    <citation type="submission" date="2021-06" db="EMBL/GenBank/DDBJ databases">
        <title>Caerostris extrusa draft genome.</title>
        <authorList>
            <person name="Kono N."/>
            <person name="Arakawa K."/>
        </authorList>
    </citation>
    <scope>NUCLEOTIDE SEQUENCE [LARGE SCALE GENOMIC DNA]</scope>
</reference>
<sequence length="162" mass="19087">MKLKTNIIIWTIIFLTTKQLVVCDSSFSRDRHELSQRRYREMERFVTANKIDGHRLSGKIKIQLEDSFTAEKDIAIGSAEPDFDTNSNVPFRFIRTTSKTSRLSRDRFTENERRTGRVSNKQRVIKNSWTDEPIGFRRENSMYGRFLSGRQNRLSEKSRGMD</sequence>
<dbReference type="Proteomes" id="UP001054945">
    <property type="component" value="Unassembled WGS sequence"/>
</dbReference>
<evidence type="ECO:0000313" key="2">
    <source>
        <dbReference type="EMBL" id="GIY23722.1"/>
    </source>
</evidence>
<accession>A0AAV4RQM5</accession>
<dbReference type="AlphaFoldDB" id="A0AAV4RQM5"/>
<proteinExistence type="predicted"/>
<keyword evidence="1" id="KW-0732">Signal</keyword>
<gene>
    <name evidence="2" type="ORF">CEXT_632591</name>
</gene>
<name>A0AAV4RQM5_CAEEX</name>
<evidence type="ECO:0000256" key="1">
    <source>
        <dbReference type="SAM" id="SignalP"/>
    </source>
</evidence>
<keyword evidence="3" id="KW-1185">Reference proteome</keyword>
<comment type="caution">
    <text evidence="2">The sequence shown here is derived from an EMBL/GenBank/DDBJ whole genome shotgun (WGS) entry which is preliminary data.</text>
</comment>